<sequence length="94" mass="11121">MEIKNALWFKTYIESNLQNYETQYRSFKDGDFGSLSQVEFNSNEKGGNIDFWGLGYLGIYLWDYIKEEEVINVLISPEQQEEKEKQISILLQLL</sequence>
<dbReference type="OrthoDB" id="885718at2"/>
<reference evidence="1 2" key="1">
    <citation type="submission" date="2017-07" db="EMBL/GenBank/DDBJ databases">
        <title>Flavobacterium cyanobacteriorum sp. nov., isolated from cyanobacterial aggregates in a eutrophic lake.</title>
        <authorList>
            <person name="Cai H."/>
        </authorList>
    </citation>
    <scope>NUCLEOTIDE SEQUENCE [LARGE SCALE GENOMIC DNA]</scope>
    <source>
        <strain evidence="1 2">TH021</strain>
    </source>
</reference>
<keyword evidence="2" id="KW-1185">Reference proteome</keyword>
<proteinExistence type="predicted"/>
<protein>
    <submittedName>
        <fullName evidence="1">Uncharacterized protein</fullName>
    </submittedName>
</protein>
<gene>
    <name evidence="1" type="ORF">CHU92_00190</name>
</gene>
<evidence type="ECO:0000313" key="1">
    <source>
        <dbReference type="EMBL" id="OYQ50024.1"/>
    </source>
</evidence>
<dbReference type="RefSeq" id="WP_094411421.1">
    <property type="nucleotide sequence ID" value="NZ_NOXV01000025.1"/>
</dbReference>
<accession>A0A256AA42</accession>
<dbReference type="Proteomes" id="UP000216605">
    <property type="component" value="Unassembled WGS sequence"/>
</dbReference>
<dbReference type="EMBL" id="NOXV01000025">
    <property type="protein sequence ID" value="OYQ50024.1"/>
    <property type="molecule type" value="Genomic_DNA"/>
</dbReference>
<evidence type="ECO:0000313" key="2">
    <source>
        <dbReference type="Proteomes" id="UP000216605"/>
    </source>
</evidence>
<dbReference type="AlphaFoldDB" id="A0A256AA42"/>
<name>A0A256AA42_9FLAO</name>
<comment type="caution">
    <text evidence="1">The sequence shown here is derived from an EMBL/GenBank/DDBJ whole genome shotgun (WGS) entry which is preliminary data.</text>
</comment>
<organism evidence="1 2">
    <name type="scientific">Flavobacterium cyanobacteriorum</name>
    <dbReference type="NCBI Taxonomy" id="2022802"/>
    <lineage>
        <taxon>Bacteria</taxon>
        <taxon>Pseudomonadati</taxon>
        <taxon>Bacteroidota</taxon>
        <taxon>Flavobacteriia</taxon>
        <taxon>Flavobacteriales</taxon>
        <taxon>Flavobacteriaceae</taxon>
        <taxon>Flavobacterium</taxon>
    </lineage>
</organism>